<evidence type="ECO:0000256" key="1">
    <source>
        <dbReference type="ARBA" id="ARBA00004395"/>
    </source>
</evidence>
<dbReference type="GO" id="GO:0000139">
    <property type="term" value="C:Golgi membrane"/>
    <property type="evidence" value="ECO:0007669"/>
    <property type="project" value="UniProtKB-SubCell"/>
</dbReference>
<evidence type="ECO:0000313" key="11">
    <source>
        <dbReference type="Proteomes" id="UP000605846"/>
    </source>
</evidence>
<evidence type="ECO:0000256" key="6">
    <source>
        <dbReference type="ARBA" id="ARBA00023034"/>
    </source>
</evidence>
<keyword evidence="6" id="KW-0333">Golgi apparatus</keyword>
<evidence type="ECO:0000256" key="2">
    <source>
        <dbReference type="ARBA" id="ARBA00005831"/>
    </source>
</evidence>
<evidence type="ECO:0000256" key="4">
    <source>
        <dbReference type="ARBA" id="ARBA00022448"/>
    </source>
</evidence>
<evidence type="ECO:0000256" key="3">
    <source>
        <dbReference type="ARBA" id="ARBA00020984"/>
    </source>
</evidence>
<dbReference type="OrthoDB" id="249612at2759"/>
<dbReference type="EMBL" id="JABAYA010000083">
    <property type="protein sequence ID" value="KAF7726131.1"/>
    <property type="molecule type" value="Genomic_DNA"/>
</dbReference>
<keyword evidence="11" id="KW-1185">Reference proteome</keyword>
<dbReference type="GO" id="GO:0017119">
    <property type="term" value="C:Golgi transport complex"/>
    <property type="evidence" value="ECO:0007669"/>
    <property type="project" value="InterPro"/>
</dbReference>
<evidence type="ECO:0000256" key="7">
    <source>
        <dbReference type="ARBA" id="ARBA00023136"/>
    </source>
</evidence>
<protein>
    <recommendedName>
        <fullName evidence="3">Conserved oligomeric Golgi complex subunit 7</fullName>
    </recommendedName>
    <alternativeName>
        <fullName evidence="8">Component of oligomeric Golgi complex 7</fullName>
    </alternativeName>
</protein>
<comment type="subcellular location">
    <subcellularLocation>
        <location evidence="1">Golgi apparatus membrane</location>
        <topology evidence="1">Peripheral membrane protein</topology>
    </subcellularLocation>
</comment>
<sequence>MAPSTVDITTFSDPEFDPKTWINALLESHSSVPDSTATTTEQDATILVTKLQLASEQTSRKVGQVTDNVIKSMPRILYDLKLISDSAKATKEGVESVKTNLGVVENDTATALEKLRQLHLVKTRMEQCRSALREAENWRNLEAETSRLTNEDYEGAAARLQSAQQSLDVFQHTPEYEPRRRLLKKLQDDLQQALKPKVMEALKAHDAVECHKFYKVFGRIGRAEDFVDLYFEVRNPDAVLQWKNVGEGDKFDINMLDAFYKSMFVLLSEEYVWCASIFPDPKPIVQAFVQNILQSLDPSLDDRLQTVKQTNGPHALPIMVSAFSVTEAFGSSLERLFAKPPVITASAESSSFNVHIKSHARRHSHGNQLTLVPLVLRHADTNAWSYVLYEPFLPIQSQYASLEGQYLTAQMISMFNEAKSHQKGSMELAQLISSEVIGKVFSLAKESLNRCLALTHGYGGVEWLKMLNNYVDDMKVQLRAILAHIEKNCETTVDTNPAEENPSRISISSDATDDLGLDAELQNNDWSDFQVGLRLLGICRIMEIHLHGLEENVCRVFEGVRRVLQDDEPPLTPGARRRETSVGAEPVRTHERKRSASTAREIQEHSHGEKFPQASLALLRTSSLNTHELHKLISQASSVIEEEKPNIVNQMLYDGYQSIERFTEECQRFLHEAIHAPISRHLAGVATNPIWAAEAPDNPTRRNASSIEMPQFSLSPNEYITRVGEQLLMLPQQFEVYSDDDCLAYHTDTIPFIGDDTIELEEPVPTEQVVQLWTTSVARGTMKTFLDEVFEIRNMSQQGGRQLRTDIEYLVNVLAALEVQPVPELLQVYELFDLDEQQIIKELWVARENPSKENKMLKQVAEMRGVVLLEL</sequence>
<dbReference type="GO" id="GO:0006890">
    <property type="term" value="P:retrograde vesicle-mediated transport, Golgi to endoplasmic reticulum"/>
    <property type="evidence" value="ECO:0007669"/>
    <property type="project" value="TreeGrafter"/>
</dbReference>
<accession>A0A8H7BM46</accession>
<name>A0A8H7BM46_9FUNG</name>
<keyword evidence="5" id="KW-0653">Protein transport</keyword>
<dbReference type="GO" id="GO:0007030">
    <property type="term" value="P:Golgi organization"/>
    <property type="evidence" value="ECO:0007669"/>
    <property type="project" value="TreeGrafter"/>
</dbReference>
<evidence type="ECO:0000256" key="8">
    <source>
        <dbReference type="ARBA" id="ARBA00031345"/>
    </source>
</evidence>
<feature type="region of interest" description="Disordered" evidence="9">
    <location>
        <begin position="566"/>
        <end position="608"/>
    </location>
</feature>
<dbReference type="Gene3D" id="6.10.250.2790">
    <property type="match status" value="1"/>
</dbReference>
<keyword evidence="4" id="KW-0813">Transport</keyword>
<evidence type="ECO:0000256" key="5">
    <source>
        <dbReference type="ARBA" id="ARBA00022927"/>
    </source>
</evidence>
<organism evidence="10 11">
    <name type="scientific">Apophysomyces ossiformis</name>
    <dbReference type="NCBI Taxonomy" id="679940"/>
    <lineage>
        <taxon>Eukaryota</taxon>
        <taxon>Fungi</taxon>
        <taxon>Fungi incertae sedis</taxon>
        <taxon>Mucoromycota</taxon>
        <taxon>Mucoromycotina</taxon>
        <taxon>Mucoromycetes</taxon>
        <taxon>Mucorales</taxon>
        <taxon>Mucorineae</taxon>
        <taxon>Mucoraceae</taxon>
        <taxon>Apophysomyces</taxon>
    </lineage>
</organism>
<dbReference type="Pfam" id="PF10191">
    <property type="entry name" value="COG7"/>
    <property type="match status" value="2"/>
</dbReference>
<proteinExistence type="inferred from homology"/>
<dbReference type="AlphaFoldDB" id="A0A8H7BM46"/>
<dbReference type="GO" id="GO:0006886">
    <property type="term" value="P:intracellular protein transport"/>
    <property type="evidence" value="ECO:0007669"/>
    <property type="project" value="InterPro"/>
</dbReference>
<comment type="caution">
    <text evidence="10">The sequence shown here is derived from an EMBL/GenBank/DDBJ whole genome shotgun (WGS) entry which is preliminary data.</text>
</comment>
<reference evidence="10" key="1">
    <citation type="submission" date="2020-01" db="EMBL/GenBank/DDBJ databases">
        <title>Genome Sequencing of Three Apophysomyces-Like Fungal Strains Confirms a Novel Fungal Genus in the Mucoromycota with divergent Burkholderia-like Endosymbiotic Bacteria.</title>
        <authorList>
            <person name="Stajich J.E."/>
            <person name="Macias A.M."/>
            <person name="Carter-House D."/>
            <person name="Lovett B."/>
            <person name="Kasson L.R."/>
            <person name="Berry K."/>
            <person name="Grigoriev I."/>
            <person name="Chang Y."/>
            <person name="Spatafora J."/>
            <person name="Kasson M.T."/>
        </authorList>
    </citation>
    <scope>NUCLEOTIDE SEQUENCE</scope>
    <source>
        <strain evidence="10">NRRL A-21654</strain>
    </source>
</reference>
<dbReference type="PANTHER" id="PTHR21443">
    <property type="entry name" value="CONSERVED OLIGOMERIC GOLGI COMPLEX COMPONENT 7"/>
    <property type="match status" value="1"/>
</dbReference>
<gene>
    <name evidence="10" type="ORF">EC973_009023</name>
</gene>
<comment type="similarity">
    <text evidence="2">Belongs to the COG7 family.</text>
</comment>
<dbReference type="PANTHER" id="PTHR21443:SF0">
    <property type="entry name" value="CONSERVED OLIGOMERIC GOLGI COMPLEX SUBUNIT 7"/>
    <property type="match status" value="1"/>
</dbReference>
<evidence type="ECO:0000313" key="10">
    <source>
        <dbReference type="EMBL" id="KAF7726131.1"/>
    </source>
</evidence>
<dbReference type="Proteomes" id="UP000605846">
    <property type="component" value="Unassembled WGS sequence"/>
</dbReference>
<keyword evidence="7" id="KW-0472">Membrane</keyword>
<evidence type="ECO:0000256" key="9">
    <source>
        <dbReference type="SAM" id="MobiDB-lite"/>
    </source>
</evidence>
<dbReference type="InterPro" id="IPR019335">
    <property type="entry name" value="COG7"/>
</dbReference>